<dbReference type="CDD" id="cd09917">
    <property type="entry name" value="F-box_SF"/>
    <property type="match status" value="1"/>
</dbReference>
<accession>A0A9P8BMQ4</accession>
<protein>
    <recommendedName>
        <fullName evidence="1">F-box domain-containing protein</fullName>
    </recommendedName>
</protein>
<proteinExistence type="predicted"/>
<evidence type="ECO:0000313" key="2">
    <source>
        <dbReference type="EMBL" id="KAG9061328.1"/>
    </source>
</evidence>
<dbReference type="EMBL" id="JAHRHY010000024">
    <property type="protein sequence ID" value="KAG9061328.1"/>
    <property type="molecule type" value="Genomic_DNA"/>
</dbReference>
<organism evidence="2 3">
    <name type="scientific">Linnemannia hyalina</name>
    <dbReference type="NCBI Taxonomy" id="64524"/>
    <lineage>
        <taxon>Eukaryota</taxon>
        <taxon>Fungi</taxon>
        <taxon>Fungi incertae sedis</taxon>
        <taxon>Mucoromycota</taxon>
        <taxon>Mortierellomycotina</taxon>
        <taxon>Mortierellomycetes</taxon>
        <taxon>Mortierellales</taxon>
        <taxon>Mortierellaceae</taxon>
        <taxon>Linnemannia</taxon>
    </lineage>
</organism>
<dbReference type="PROSITE" id="PS50181">
    <property type="entry name" value="FBOX"/>
    <property type="match status" value="1"/>
</dbReference>
<dbReference type="SUPFAM" id="SSF81383">
    <property type="entry name" value="F-box domain"/>
    <property type="match status" value="1"/>
</dbReference>
<evidence type="ECO:0000259" key="1">
    <source>
        <dbReference type="PROSITE" id="PS50181"/>
    </source>
</evidence>
<dbReference type="InterPro" id="IPR036047">
    <property type="entry name" value="F-box-like_dom_sf"/>
</dbReference>
<gene>
    <name evidence="2" type="ORF">KI688_007306</name>
</gene>
<dbReference type="Gene3D" id="1.20.1280.50">
    <property type="match status" value="1"/>
</dbReference>
<sequence>MNQESITTDVTSFGDLPPEVHEMVASHLNSNDLRLSVLVSKSWRAIFHRYLWRHVETMLDLGSDIDHKRVNLLKVNLLKANREHVHSLTLWSVWGDGHHGALPSFLELLPPSSNPRPVFPNLNSAEIDAGLEESTDQAIAQLLELTGAKWKRLVLNGDEYLGNGINFGPRSMKVLARHAEFLEVFRCRSEASSTDRLLQLLLCSAPKLKELSVVGYYGLTAGGWLDARKIVEMEWVCLGLEVFQCRIGNIPRPDITRNIGDNPADVFVVQGSLQESLDLQCQVYTKLAKLTRLRELKLDLESCKYTLEYELDETYRRQFDCLAMTLDSGLDLLKGLKELRVVQLEDMEAYISDKLRKVLEGIKAEDLSLPKFLVELFKSDDRTATDYTNPFYEAHGPRRLIQVWDERLRDDKKHERWDKSFVNSAVDVIVDRTLRHLDDNDVKKEWRLPHTNVTEEKVAGYLLDDFGFLHRYAAGTADDKNDGMMDGKAHADGGLNTSGNNSGAMYLIRFLKGILKEDVPVQNLTRRALRRRRVRKPSSVRGCISAMLLFMSSQKANAFQTILGIFLHCTGCPRRVLEVLSGLGLSISYSQVRNCLRSLTKDACWRVIQAVQDNDFYVVYNNINIATKHHHQRA</sequence>
<comment type="caution">
    <text evidence="2">The sequence shown here is derived from an EMBL/GenBank/DDBJ whole genome shotgun (WGS) entry which is preliminary data.</text>
</comment>
<feature type="domain" description="F-box" evidence="1">
    <location>
        <begin position="10"/>
        <end position="55"/>
    </location>
</feature>
<keyword evidence="3" id="KW-1185">Reference proteome</keyword>
<dbReference type="OrthoDB" id="2417482at2759"/>
<dbReference type="AlphaFoldDB" id="A0A9P8BMQ4"/>
<evidence type="ECO:0000313" key="3">
    <source>
        <dbReference type="Proteomes" id="UP000707451"/>
    </source>
</evidence>
<dbReference type="SMART" id="SM00256">
    <property type="entry name" value="FBOX"/>
    <property type="match status" value="1"/>
</dbReference>
<name>A0A9P8BMQ4_9FUNG</name>
<reference evidence="2" key="1">
    <citation type="submission" date="2021-06" db="EMBL/GenBank/DDBJ databases">
        <title>Genome Sequence of Mortierella hyaline Strain SCG-10, a Cold-Adapted, Nitrate-Reducing Fungus Isolated from Soil in Minnesota, USA.</title>
        <authorList>
            <person name="Aldossari N."/>
        </authorList>
    </citation>
    <scope>NUCLEOTIDE SEQUENCE</scope>
    <source>
        <strain evidence="2">SCG-10</strain>
    </source>
</reference>
<dbReference type="Proteomes" id="UP000707451">
    <property type="component" value="Unassembled WGS sequence"/>
</dbReference>
<dbReference type="Pfam" id="PF12937">
    <property type="entry name" value="F-box-like"/>
    <property type="match status" value="1"/>
</dbReference>
<dbReference type="InterPro" id="IPR001810">
    <property type="entry name" value="F-box_dom"/>
</dbReference>